<sequence>KKKKGNLRISRDNIFLKKINSNKLEHFKVEVISSTPLSNEAYELCKRSGASVELEISFAMKCYVNHIGMNAELNHKYYTLLQQVCYHNVVISNTTNAQFHICAMSTRKTLPDILQLLSKTAMLNNNNNKNLDRSYDKADLKNLCGYSVALLSGEWTNDNRGFVVMVQWVNTPFRRWKRCWCNLRY</sequence>
<dbReference type="AlphaFoldDB" id="X6LT24"/>
<dbReference type="EMBL" id="ASPP01029601">
    <property type="protein sequence ID" value="ETO04262.1"/>
    <property type="molecule type" value="Genomic_DNA"/>
</dbReference>
<name>X6LT24_RETFI</name>
<organism evidence="1 2">
    <name type="scientific">Reticulomyxa filosa</name>
    <dbReference type="NCBI Taxonomy" id="46433"/>
    <lineage>
        <taxon>Eukaryota</taxon>
        <taxon>Sar</taxon>
        <taxon>Rhizaria</taxon>
        <taxon>Retaria</taxon>
        <taxon>Foraminifera</taxon>
        <taxon>Monothalamids</taxon>
        <taxon>Reticulomyxidae</taxon>
        <taxon>Reticulomyxa</taxon>
    </lineage>
</organism>
<comment type="caution">
    <text evidence="1">The sequence shown here is derived from an EMBL/GenBank/DDBJ whole genome shotgun (WGS) entry which is preliminary data.</text>
</comment>
<reference evidence="1 2" key="1">
    <citation type="journal article" date="2013" name="Curr. Biol.">
        <title>The Genome of the Foraminiferan Reticulomyxa filosa.</title>
        <authorList>
            <person name="Glockner G."/>
            <person name="Hulsmann N."/>
            <person name="Schleicher M."/>
            <person name="Noegel A.A."/>
            <person name="Eichinger L."/>
            <person name="Gallinger C."/>
            <person name="Pawlowski J."/>
            <person name="Sierra R."/>
            <person name="Euteneuer U."/>
            <person name="Pillet L."/>
            <person name="Moustafa A."/>
            <person name="Platzer M."/>
            <person name="Groth M."/>
            <person name="Szafranski K."/>
            <person name="Schliwa M."/>
        </authorList>
    </citation>
    <scope>NUCLEOTIDE SEQUENCE [LARGE SCALE GENOMIC DNA]</scope>
</reference>
<keyword evidence="2" id="KW-1185">Reference proteome</keyword>
<feature type="non-terminal residue" evidence="1">
    <location>
        <position position="1"/>
    </location>
</feature>
<dbReference type="Proteomes" id="UP000023152">
    <property type="component" value="Unassembled WGS sequence"/>
</dbReference>
<gene>
    <name evidence="1" type="ORF">RFI_33135</name>
</gene>
<evidence type="ECO:0000313" key="2">
    <source>
        <dbReference type="Proteomes" id="UP000023152"/>
    </source>
</evidence>
<protein>
    <submittedName>
        <fullName evidence="1">Uncharacterized protein</fullName>
    </submittedName>
</protein>
<accession>X6LT24</accession>
<proteinExistence type="predicted"/>
<evidence type="ECO:0000313" key="1">
    <source>
        <dbReference type="EMBL" id="ETO04262.1"/>
    </source>
</evidence>